<comment type="similarity">
    <text evidence="1 2">Belongs to the LOG family.</text>
</comment>
<dbReference type="Proteomes" id="UP000014148">
    <property type="component" value="Unassembled WGS sequence"/>
</dbReference>
<dbReference type="OrthoDB" id="9801098at2"/>
<dbReference type="eggNOG" id="COG1611">
    <property type="taxonomic scope" value="Bacteria"/>
</dbReference>
<dbReference type="InterPro" id="IPR005269">
    <property type="entry name" value="LOG"/>
</dbReference>
<dbReference type="STRING" id="71451.RV07_GL000222"/>
<evidence type="ECO:0000256" key="1">
    <source>
        <dbReference type="ARBA" id="ARBA00006763"/>
    </source>
</evidence>
<dbReference type="Proteomes" id="UP000013783">
    <property type="component" value="Unassembled WGS sequence"/>
</dbReference>
<dbReference type="Pfam" id="PF03641">
    <property type="entry name" value="Lysine_decarbox"/>
    <property type="match status" value="1"/>
</dbReference>
<name>R2NN98_9ENTE</name>
<sequence>MRIAVFCGAHHGSDPAYQAAAKNLGHWIAENNYELVYGGSKLGLMGVVADSVLNEGGTVIGIMPDFLHDLERVHTHLTKMITVADLDERKKAMIQYADVCIALPGGVGTLEEISEAYSWARVGQNNSPCILFNVKNYYQLLQEFFDQMVEQDFLSKEDRQLVLFSESLSEMDTFIHDYYKK</sequence>
<reference evidence="3 5" key="1">
    <citation type="submission" date="2013-02" db="EMBL/GenBank/DDBJ databases">
        <title>The Genome Sequence of Enterococcus malodoratus ATCC_43197.</title>
        <authorList>
            <consortium name="The Broad Institute Genome Sequencing Platform"/>
            <consortium name="The Broad Institute Genome Sequencing Center for Infectious Disease"/>
            <person name="Earl A.M."/>
            <person name="Gilmore M.S."/>
            <person name="Lebreton F."/>
            <person name="Walker B."/>
            <person name="Young S.K."/>
            <person name="Zeng Q."/>
            <person name="Gargeya S."/>
            <person name="Fitzgerald M."/>
            <person name="Haas B."/>
            <person name="Abouelleil A."/>
            <person name="Alvarado L."/>
            <person name="Arachchi H.M."/>
            <person name="Berlin A.M."/>
            <person name="Chapman S.B."/>
            <person name="Dewar J."/>
            <person name="Goldberg J."/>
            <person name="Griggs A."/>
            <person name="Gujja S."/>
            <person name="Hansen M."/>
            <person name="Howarth C."/>
            <person name="Imamovic A."/>
            <person name="Larimer J."/>
            <person name="McCowan C."/>
            <person name="Murphy C."/>
            <person name="Neiman D."/>
            <person name="Pearson M."/>
            <person name="Priest M."/>
            <person name="Roberts A."/>
            <person name="Saif S."/>
            <person name="Shea T."/>
            <person name="Sisk P."/>
            <person name="Sykes S."/>
            <person name="Wortman J."/>
            <person name="Nusbaum C."/>
            <person name="Birren B."/>
        </authorList>
    </citation>
    <scope>NUCLEOTIDE SEQUENCE [LARGE SCALE GENOMIC DNA]</scope>
    <source>
        <strain evidence="3 5">ATCC 43197</strain>
    </source>
</reference>
<evidence type="ECO:0000313" key="5">
    <source>
        <dbReference type="Proteomes" id="UP000013783"/>
    </source>
</evidence>
<dbReference type="InterPro" id="IPR031100">
    <property type="entry name" value="LOG_fam"/>
</dbReference>
<evidence type="ECO:0000313" key="4">
    <source>
        <dbReference type="EMBL" id="EOT70226.1"/>
    </source>
</evidence>
<evidence type="ECO:0000313" key="6">
    <source>
        <dbReference type="Proteomes" id="UP000014148"/>
    </source>
</evidence>
<dbReference type="EMBL" id="ASWA01000002">
    <property type="protein sequence ID" value="EOT70226.1"/>
    <property type="molecule type" value="Genomic_DNA"/>
</dbReference>
<keyword evidence="2" id="KW-0203">Cytokinin biosynthesis</keyword>
<organism evidence="3 5">
    <name type="scientific">Enterococcus malodoratus ATCC 43197</name>
    <dbReference type="NCBI Taxonomy" id="1158601"/>
    <lineage>
        <taxon>Bacteria</taxon>
        <taxon>Bacillati</taxon>
        <taxon>Bacillota</taxon>
        <taxon>Bacilli</taxon>
        <taxon>Lactobacillales</taxon>
        <taxon>Enterococcaceae</taxon>
        <taxon>Enterococcus</taxon>
    </lineage>
</organism>
<dbReference type="PANTHER" id="PTHR31223:SF70">
    <property type="entry name" value="LOG FAMILY PROTEIN YJL055W"/>
    <property type="match status" value="1"/>
</dbReference>
<accession>R2NN98</accession>
<dbReference type="PATRIC" id="fig|1158601.3.peg.4002"/>
<proteinExistence type="inferred from homology"/>
<dbReference type="SUPFAM" id="SSF102405">
    <property type="entry name" value="MCP/YpsA-like"/>
    <property type="match status" value="1"/>
</dbReference>
<reference evidence="4 6" key="2">
    <citation type="submission" date="2013-03" db="EMBL/GenBank/DDBJ databases">
        <title>The Genome Sequence of Enterococcus malodoratus ATCC_43197 (PacBio/Illumina hybrid assembly).</title>
        <authorList>
            <consortium name="The Broad Institute Genomics Platform"/>
            <consortium name="The Broad Institute Genome Sequencing Center for Infectious Disease"/>
            <person name="Earl A."/>
            <person name="Russ C."/>
            <person name="Gilmore M."/>
            <person name="Surin D."/>
            <person name="Walker B."/>
            <person name="Young S."/>
            <person name="Zeng Q."/>
            <person name="Gargeya S."/>
            <person name="Fitzgerald M."/>
            <person name="Haas B."/>
            <person name="Abouelleil A."/>
            <person name="Allen A.W."/>
            <person name="Alvarado L."/>
            <person name="Arachchi H.M."/>
            <person name="Berlin A.M."/>
            <person name="Chapman S.B."/>
            <person name="Gainer-Dewar J."/>
            <person name="Goldberg J."/>
            <person name="Griggs A."/>
            <person name="Gujja S."/>
            <person name="Hansen M."/>
            <person name="Howarth C."/>
            <person name="Imamovic A."/>
            <person name="Ireland A."/>
            <person name="Larimer J."/>
            <person name="McCowan C."/>
            <person name="Murphy C."/>
            <person name="Pearson M."/>
            <person name="Poon T.W."/>
            <person name="Priest M."/>
            <person name="Roberts A."/>
            <person name="Saif S."/>
            <person name="Shea T."/>
            <person name="Sisk P."/>
            <person name="Sykes S."/>
            <person name="Wortman J."/>
            <person name="Nusbaum C."/>
            <person name="Birren B."/>
        </authorList>
    </citation>
    <scope>NUCLEOTIDE SEQUENCE [LARGE SCALE GENOMIC DNA]</scope>
    <source>
        <strain evidence="4 6">ATCC 43197</strain>
    </source>
</reference>
<comment type="caution">
    <text evidence="3">The sequence shown here is derived from an EMBL/GenBank/DDBJ whole genome shotgun (WGS) entry which is preliminary data.</text>
</comment>
<dbReference type="EMBL" id="AJAK01000030">
    <property type="protein sequence ID" value="EOH72448.1"/>
    <property type="molecule type" value="Genomic_DNA"/>
</dbReference>
<keyword evidence="6" id="KW-1185">Reference proteome</keyword>
<evidence type="ECO:0000313" key="3">
    <source>
        <dbReference type="EMBL" id="EOH72448.1"/>
    </source>
</evidence>
<dbReference type="EC" id="3.2.2.n1" evidence="2"/>
<evidence type="ECO:0000256" key="2">
    <source>
        <dbReference type="RuleBase" id="RU363015"/>
    </source>
</evidence>
<keyword evidence="2" id="KW-0378">Hydrolase</keyword>
<dbReference type="RefSeq" id="WP_010742804.1">
    <property type="nucleotide sequence ID" value="NZ_KB946253.1"/>
</dbReference>
<dbReference type="GO" id="GO:0009691">
    <property type="term" value="P:cytokinin biosynthetic process"/>
    <property type="evidence" value="ECO:0007669"/>
    <property type="project" value="UniProtKB-UniRule"/>
</dbReference>
<protein>
    <recommendedName>
        <fullName evidence="2">Cytokinin riboside 5'-monophosphate phosphoribohydrolase</fullName>
        <ecNumber evidence="2">3.2.2.n1</ecNumber>
    </recommendedName>
</protein>
<dbReference type="PANTHER" id="PTHR31223">
    <property type="entry name" value="LOG FAMILY PROTEIN YJL055W"/>
    <property type="match status" value="1"/>
</dbReference>
<dbReference type="AlphaFoldDB" id="R2NN98"/>
<dbReference type="Gene3D" id="3.40.50.450">
    <property type="match status" value="1"/>
</dbReference>
<dbReference type="GO" id="GO:0016799">
    <property type="term" value="F:hydrolase activity, hydrolyzing N-glycosyl compounds"/>
    <property type="evidence" value="ECO:0007669"/>
    <property type="project" value="TreeGrafter"/>
</dbReference>
<gene>
    <name evidence="4" type="ORF">I585_01705</name>
    <name evidence="3" type="ORF">UAI_04033</name>
</gene>
<dbReference type="NCBIfam" id="TIGR00730">
    <property type="entry name" value="Rossman fold protein, TIGR00730 family"/>
    <property type="match status" value="1"/>
</dbReference>
<dbReference type="GO" id="GO:0005829">
    <property type="term" value="C:cytosol"/>
    <property type="evidence" value="ECO:0007669"/>
    <property type="project" value="TreeGrafter"/>
</dbReference>